<evidence type="ECO:0000256" key="5">
    <source>
        <dbReference type="SAM" id="SignalP"/>
    </source>
</evidence>
<sequence>MNAKRFTVLLGCAALSFGMIACSPSTSTTDSTAASDAAASKDQSEAVELTVLGAASTRVLNDELSAQAAKLDQPLELQYVNAGSSTLVQQLADGSPGDLLITADQRNMDRAVEQGSVKEPVVVATNSLVMVVPKGNPAGIKGLDESLDNAKLVLCDEQVPCGTVSKKLQDKNGVQLKPVSLEHSVSDVLGKVVSGEADAGWVYRTDAAAAGDKVEVIDIPGAEEEPNSLVAAVTANTPHPDEAEALLKLLRSDSMRTEWEKRGFTPAN</sequence>
<comment type="similarity">
    <text evidence="1">Belongs to the bacterial solute-binding protein ModA family.</text>
</comment>
<dbReference type="PROSITE" id="PS51257">
    <property type="entry name" value="PROKAR_LIPOPROTEIN"/>
    <property type="match status" value="1"/>
</dbReference>
<dbReference type="Pfam" id="PF13531">
    <property type="entry name" value="SBP_bac_11"/>
    <property type="match status" value="1"/>
</dbReference>
<dbReference type="PANTHER" id="PTHR30632:SF0">
    <property type="entry name" value="SULFATE-BINDING PROTEIN"/>
    <property type="match status" value="1"/>
</dbReference>
<name>A0A1I2SJN1_9CORY</name>
<dbReference type="Proteomes" id="UP000199065">
    <property type="component" value="Unassembled WGS sequence"/>
</dbReference>
<keyword evidence="4" id="KW-0500">Molybdenum</keyword>
<dbReference type="STRING" id="185761.SAMN05660282_01166"/>
<dbReference type="RefSeq" id="WP_092285354.1">
    <property type="nucleotide sequence ID" value="NZ_FOPJ01000005.1"/>
</dbReference>
<dbReference type="InterPro" id="IPR050682">
    <property type="entry name" value="ModA/WtpA"/>
</dbReference>
<dbReference type="OrthoDB" id="9785015at2"/>
<proteinExistence type="inferred from homology"/>
<evidence type="ECO:0000256" key="1">
    <source>
        <dbReference type="ARBA" id="ARBA00009175"/>
    </source>
</evidence>
<evidence type="ECO:0000256" key="4">
    <source>
        <dbReference type="PIRSR" id="PIRSR004846-1"/>
    </source>
</evidence>
<dbReference type="AlphaFoldDB" id="A0A1I2SJN1"/>
<protein>
    <submittedName>
        <fullName evidence="6">Molybdate transport system substrate-binding protein</fullName>
    </submittedName>
</protein>
<dbReference type="InterPro" id="IPR005950">
    <property type="entry name" value="ModA"/>
</dbReference>
<feature type="binding site" evidence="4">
    <location>
        <position position="185"/>
    </location>
    <ligand>
        <name>molybdate</name>
        <dbReference type="ChEBI" id="CHEBI:36264"/>
    </ligand>
</feature>
<feature type="binding site" evidence="4">
    <location>
        <position position="56"/>
    </location>
    <ligand>
        <name>molybdate</name>
        <dbReference type="ChEBI" id="CHEBI:36264"/>
    </ligand>
</feature>
<dbReference type="GO" id="GO:0046872">
    <property type="term" value="F:metal ion binding"/>
    <property type="evidence" value="ECO:0007669"/>
    <property type="project" value="UniProtKB-KW"/>
</dbReference>
<keyword evidence="3 5" id="KW-0732">Signal</keyword>
<feature type="signal peptide" evidence="5">
    <location>
        <begin position="1"/>
        <end position="21"/>
    </location>
</feature>
<evidence type="ECO:0000313" key="7">
    <source>
        <dbReference type="Proteomes" id="UP000199065"/>
    </source>
</evidence>
<dbReference type="Gene3D" id="3.40.190.10">
    <property type="entry name" value="Periplasmic binding protein-like II"/>
    <property type="match status" value="2"/>
</dbReference>
<reference evidence="6 7" key="1">
    <citation type="submission" date="2016-10" db="EMBL/GenBank/DDBJ databases">
        <authorList>
            <person name="de Groot N.N."/>
        </authorList>
    </citation>
    <scope>NUCLEOTIDE SEQUENCE [LARGE SCALE GENOMIC DNA]</scope>
    <source>
        <strain>J11</strain>
        <strain evidence="7">PG 39</strain>
    </source>
</reference>
<evidence type="ECO:0000256" key="3">
    <source>
        <dbReference type="ARBA" id="ARBA00022729"/>
    </source>
</evidence>
<dbReference type="SUPFAM" id="SSF53850">
    <property type="entry name" value="Periplasmic binding protein-like II"/>
    <property type="match status" value="1"/>
</dbReference>
<evidence type="ECO:0000313" key="6">
    <source>
        <dbReference type="EMBL" id="SFG52892.1"/>
    </source>
</evidence>
<keyword evidence="2 4" id="KW-0479">Metal-binding</keyword>
<feature type="binding site" evidence="4">
    <location>
        <position position="84"/>
    </location>
    <ligand>
        <name>molybdate</name>
        <dbReference type="ChEBI" id="CHEBI:36264"/>
    </ligand>
</feature>
<dbReference type="GO" id="GO:0015689">
    <property type="term" value="P:molybdate ion transport"/>
    <property type="evidence" value="ECO:0007669"/>
    <property type="project" value="InterPro"/>
</dbReference>
<dbReference type="GO" id="GO:0030973">
    <property type="term" value="F:molybdate ion binding"/>
    <property type="evidence" value="ECO:0007669"/>
    <property type="project" value="TreeGrafter"/>
</dbReference>
<organism evidence="6 7">
    <name type="scientific">Corynebacterium spheniscorum</name>
    <dbReference type="NCBI Taxonomy" id="185761"/>
    <lineage>
        <taxon>Bacteria</taxon>
        <taxon>Bacillati</taxon>
        <taxon>Actinomycetota</taxon>
        <taxon>Actinomycetes</taxon>
        <taxon>Mycobacteriales</taxon>
        <taxon>Corynebacteriaceae</taxon>
        <taxon>Corynebacterium</taxon>
    </lineage>
</organism>
<dbReference type="EMBL" id="FOPJ01000005">
    <property type="protein sequence ID" value="SFG52892.1"/>
    <property type="molecule type" value="Genomic_DNA"/>
</dbReference>
<feature type="binding site" evidence="4">
    <location>
        <position position="203"/>
    </location>
    <ligand>
        <name>molybdate</name>
        <dbReference type="ChEBI" id="CHEBI:36264"/>
    </ligand>
</feature>
<accession>A0A1I2SJN1</accession>
<feature type="chain" id="PRO_5038618792" evidence="5">
    <location>
        <begin position="22"/>
        <end position="268"/>
    </location>
</feature>
<dbReference type="PIRSF" id="PIRSF004846">
    <property type="entry name" value="ModA"/>
    <property type="match status" value="1"/>
</dbReference>
<keyword evidence="7" id="KW-1185">Reference proteome</keyword>
<dbReference type="NCBIfam" id="TIGR01256">
    <property type="entry name" value="modA"/>
    <property type="match status" value="1"/>
</dbReference>
<gene>
    <name evidence="6" type="ORF">SAMN05660282_01166</name>
</gene>
<evidence type="ECO:0000256" key="2">
    <source>
        <dbReference type="ARBA" id="ARBA00022723"/>
    </source>
</evidence>
<dbReference type="PANTHER" id="PTHR30632">
    <property type="entry name" value="MOLYBDATE-BINDING PERIPLASMIC PROTEIN"/>
    <property type="match status" value="1"/>
</dbReference>